<evidence type="ECO:0000313" key="2">
    <source>
        <dbReference type="Proteomes" id="UP001374952"/>
    </source>
</evidence>
<dbReference type="EMBL" id="JBAKAX010000169">
    <property type="protein sequence ID" value="MEL0606535.1"/>
    <property type="molecule type" value="Genomic_DNA"/>
</dbReference>
<protein>
    <submittedName>
        <fullName evidence="1">Uncharacterized protein</fullName>
    </submittedName>
</protein>
<reference evidence="1" key="1">
    <citation type="submission" date="2024-02" db="EMBL/GenBank/DDBJ databases">
        <title>Bacteria isolated from the canopy kelp, Nereocystis luetkeana.</title>
        <authorList>
            <person name="Pfister C.A."/>
            <person name="Younker I.T."/>
            <person name="Light S.H."/>
        </authorList>
    </citation>
    <scope>NUCLEOTIDE SEQUENCE</scope>
    <source>
        <strain evidence="1">TN.2.01</strain>
    </source>
</reference>
<accession>A0ACC6R9W4</accession>
<proteinExistence type="predicted"/>
<organism evidence="1 2">
    <name type="scientific">Pseudoalteromonas undina</name>
    <dbReference type="NCBI Taxonomy" id="43660"/>
    <lineage>
        <taxon>Bacteria</taxon>
        <taxon>Pseudomonadati</taxon>
        <taxon>Pseudomonadota</taxon>
        <taxon>Gammaproteobacteria</taxon>
        <taxon>Alteromonadales</taxon>
        <taxon>Pseudoalteromonadaceae</taxon>
        <taxon>Pseudoalteromonas</taxon>
    </lineage>
</organism>
<sequence length="75" mass="8207">QLVMSSLFELKQVILSDPFMILSGVSIITLLAPLLAPIGAYGTTDWPLSQNMVGSIQNASAIFMFFFIAYYSAEL</sequence>
<keyword evidence="2" id="KW-1185">Reference proteome</keyword>
<evidence type="ECO:0000313" key="1">
    <source>
        <dbReference type="EMBL" id="MEL0606535.1"/>
    </source>
</evidence>
<comment type="caution">
    <text evidence="1">The sequence shown here is derived from an EMBL/GenBank/DDBJ whole genome shotgun (WGS) entry which is preliminary data.</text>
</comment>
<feature type="non-terminal residue" evidence="1">
    <location>
        <position position="75"/>
    </location>
</feature>
<gene>
    <name evidence="1" type="ORF">V6250_20545</name>
</gene>
<dbReference type="Proteomes" id="UP001374952">
    <property type="component" value="Unassembled WGS sequence"/>
</dbReference>
<name>A0ACC6R9W4_9GAMM</name>
<feature type="non-terminal residue" evidence="1">
    <location>
        <position position="1"/>
    </location>
</feature>